<dbReference type="InterPro" id="IPR008949">
    <property type="entry name" value="Isoprenoid_synthase_dom_sf"/>
</dbReference>
<dbReference type="EMBL" id="JBANRG010000029">
    <property type="protein sequence ID" value="KAK7452149.1"/>
    <property type="molecule type" value="Genomic_DNA"/>
</dbReference>
<reference evidence="1 2" key="1">
    <citation type="submission" date="2024-01" db="EMBL/GenBank/DDBJ databases">
        <title>A draft genome for the cacao thread blight pathogen Marasmiellus scandens.</title>
        <authorList>
            <person name="Baruah I.K."/>
            <person name="Leung J."/>
            <person name="Bukari Y."/>
            <person name="Amoako-Attah I."/>
            <person name="Meinhardt L.W."/>
            <person name="Bailey B.A."/>
            <person name="Cohen S.P."/>
        </authorList>
    </citation>
    <scope>NUCLEOTIDE SEQUENCE [LARGE SCALE GENOMIC DNA]</scope>
    <source>
        <strain evidence="1 2">GH-19</strain>
    </source>
</reference>
<keyword evidence="2" id="KW-1185">Reference proteome</keyword>
<organism evidence="1 2">
    <name type="scientific">Marasmiellus scandens</name>
    <dbReference type="NCBI Taxonomy" id="2682957"/>
    <lineage>
        <taxon>Eukaryota</taxon>
        <taxon>Fungi</taxon>
        <taxon>Dikarya</taxon>
        <taxon>Basidiomycota</taxon>
        <taxon>Agaricomycotina</taxon>
        <taxon>Agaricomycetes</taxon>
        <taxon>Agaricomycetidae</taxon>
        <taxon>Agaricales</taxon>
        <taxon>Marasmiineae</taxon>
        <taxon>Omphalotaceae</taxon>
        <taxon>Marasmiellus</taxon>
    </lineage>
</organism>
<evidence type="ECO:0000313" key="1">
    <source>
        <dbReference type="EMBL" id="KAK7452149.1"/>
    </source>
</evidence>
<accession>A0ABR1J9S6</accession>
<protein>
    <submittedName>
        <fullName evidence="1">Uncharacterized protein</fullName>
    </submittedName>
</protein>
<comment type="caution">
    <text evidence="1">The sequence shown here is derived from an EMBL/GenBank/DDBJ whole genome shotgun (WGS) entry which is preliminary data.</text>
</comment>
<dbReference type="Pfam" id="PF19086">
    <property type="entry name" value="Terpene_syn_C_2"/>
    <property type="match status" value="1"/>
</dbReference>
<gene>
    <name evidence="1" type="ORF">VKT23_012254</name>
</gene>
<name>A0ABR1J9S6_9AGAR</name>
<proteinExistence type="predicted"/>
<evidence type="ECO:0000313" key="2">
    <source>
        <dbReference type="Proteomes" id="UP001498398"/>
    </source>
</evidence>
<sequence>MSYASFPTLILPNLEKTFSAIPDKGLNPSCFIIRPQSRAWAIQYEQIIGGPKFCSYMDKCNFQLLASLGHLCADEIAPRGAMDMTDNLSGPEAERSPVIIQRTLTDPNFDDNSWLCRMTREFHDNVLQKAGPEVRRRFIQHYCDYAIEVHTEAVLRGKNEVLDFSSYLSFRRETSGVRYTFDTVEYCLGLDLPQYVHDDPVFVTASTAGMDLIFWTNVRRTWFCKTFVEIPYHRISTRMTWNNPREIITTVPT</sequence>
<dbReference type="Gene3D" id="1.10.600.10">
    <property type="entry name" value="Farnesyl Diphosphate Synthase"/>
    <property type="match status" value="1"/>
</dbReference>
<dbReference type="Proteomes" id="UP001498398">
    <property type="component" value="Unassembled WGS sequence"/>
</dbReference>
<dbReference type="SUPFAM" id="SSF48576">
    <property type="entry name" value="Terpenoid synthases"/>
    <property type="match status" value="1"/>
</dbReference>